<protein>
    <submittedName>
        <fullName evidence="1">Uncharacterized protein</fullName>
    </submittedName>
</protein>
<name>A0A0L1IL48_ASPN3</name>
<dbReference type="GeneID" id="26813297"/>
<comment type="caution">
    <text evidence="1">The sequence shown here is derived from an EMBL/GenBank/DDBJ whole genome shotgun (WGS) entry which is preliminary data.</text>
</comment>
<organism evidence="1 2">
    <name type="scientific">Aspergillus nomiae NRRL (strain ATCC 15546 / NRRL 13137 / CBS 260.88 / M93)</name>
    <dbReference type="NCBI Taxonomy" id="1509407"/>
    <lineage>
        <taxon>Eukaryota</taxon>
        <taxon>Fungi</taxon>
        <taxon>Dikarya</taxon>
        <taxon>Ascomycota</taxon>
        <taxon>Pezizomycotina</taxon>
        <taxon>Eurotiomycetes</taxon>
        <taxon>Eurotiomycetidae</taxon>
        <taxon>Eurotiales</taxon>
        <taxon>Aspergillaceae</taxon>
        <taxon>Aspergillus</taxon>
        <taxon>Aspergillus subgen. Circumdati</taxon>
    </lineage>
</organism>
<sequence length="148" mass="15813">MSLFISIHCTFELHLATPNSPAALVHTDSKTSPSVQNAMDIGGLPTLPCTLPGTSYGEPYVWILQQSTYEVAENPVQIDTFGDEECDSSLCPESPQQPGDSIDNAIDLDAATSAASNKNAIDNLPDRYRQTECAIDGKSELPPLAGVF</sequence>
<accession>A0A0L1IL48</accession>
<dbReference type="RefSeq" id="XP_015401249.1">
    <property type="nucleotide sequence ID" value="XM_015556749.1"/>
</dbReference>
<dbReference type="AlphaFoldDB" id="A0A0L1IL48"/>
<dbReference type="OrthoDB" id="4509322at2759"/>
<evidence type="ECO:0000313" key="2">
    <source>
        <dbReference type="Proteomes" id="UP000037505"/>
    </source>
</evidence>
<keyword evidence="2" id="KW-1185">Reference proteome</keyword>
<evidence type="ECO:0000313" key="1">
    <source>
        <dbReference type="EMBL" id="KNG80326.1"/>
    </source>
</evidence>
<proteinExistence type="predicted"/>
<dbReference type="Proteomes" id="UP000037505">
    <property type="component" value="Unassembled WGS sequence"/>
</dbReference>
<gene>
    <name evidence="1" type="ORF">ANOM_011493</name>
</gene>
<reference evidence="1 2" key="1">
    <citation type="submission" date="2014-06" db="EMBL/GenBank/DDBJ databases">
        <title>The Genome of the Aflatoxigenic Filamentous Fungus Aspergillus nomius.</title>
        <authorList>
            <person name="Moore M.G."/>
            <person name="Shannon B.M."/>
            <person name="Brian M.M."/>
        </authorList>
    </citation>
    <scope>NUCLEOTIDE SEQUENCE [LARGE SCALE GENOMIC DNA]</scope>
    <source>
        <strain evidence="1 2">NRRL 13137</strain>
    </source>
</reference>
<dbReference type="EMBL" id="JNOM01000632">
    <property type="protein sequence ID" value="KNG80326.1"/>
    <property type="molecule type" value="Genomic_DNA"/>
</dbReference>